<dbReference type="AlphaFoldDB" id="A0A8E0S0X1"/>
<gene>
    <name evidence="2" type="ORF">FBUS_03729</name>
</gene>
<comment type="caution">
    <text evidence="2">The sequence shown here is derived from an EMBL/GenBank/DDBJ whole genome shotgun (WGS) entry which is preliminary data.</text>
</comment>
<organism evidence="2 3">
    <name type="scientific">Fasciolopsis buskii</name>
    <dbReference type="NCBI Taxonomy" id="27845"/>
    <lineage>
        <taxon>Eukaryota</taxon>
        <taxon>Metazoa</taxon>
        <taxon>Spiralia</taxon>
        <taxon>Lophotrochozoa</taxon>
        <taxon>Platyhelminthes</taxon>
        <taxon>Trematoda</taxon>
        <taxon>Digenea</taxon>
        <taxon>Plagiorchiida</taxon>
        <taxon>Echinostomata</taxon>
        <taxon>Echinostomatoidea</taxon>
        <taxon>Fasciolidae</taxon>
        <taxon>Fasciolopsis</taxon>
    </lineage>
</organism>
<keyword evidence="3" id="KW-1185">Reference proteome</keyword>
<dbReference type="Proteomes" id="UP000728185">
    <property type="component" value="Unassembled WGS sequence"/>
</dbReference>
<feature type="region of interest" description="Disordered" evidence="1">
    <location>
        <begin position="74"/>
        <end position="108"/>
    </location>
</feature>
<name>A0A8E0S0X1_9TREM</name>
<dbReference type="EMBL" id="LUCM01001868">
    <property type="protein sequence ID" value="KAA0198236.1"/>
    <property type="molecule type" value="Genomic_DNA"/>
</dbReference>
<evidence type="ECO:0000256" key="1">
    <source>
        <dbReference type="SAM" id="MobiDB-lite"/>
    </source>
</evidence>
<feature type="region of interest" description="Disordered" evidence="1">
    <location>
        <begin position="1"/>
        <end position="27"/>
    </location>
</feature>
<protein>
    <submittedName>
        <fullName evidence="2">Uncharacterized protein</fullName>
    </submittedName>
</protein>
<evidence type="ECO:0000313" key="3">
    <source>
        <dbReference type="Proteomes" id="UP000728185"/>
    </source>
</evidence>
<evidence type="ECO:0000313" key="2">
    <source>
        <dbReference type="EMBL" id="KAA0198236.1"/>
    </source>
</evidence>
<accession>A0A8E0S0X1</accession>
<reference evidence="2" key="1">
    <citation type="submission" date="2019-05" db="EMBL/GenBank/DDBJ databases">
        <title>Annotation for the trematode Fasciolopsis buski.</title>
        <authorList>
            <person name="Choi Y.-J."/>
        </authorList>
    </citation>
    <scope>NUCLEOTIDE SEQUENCE</scope>
    <source>
        <strain evidence="2">HT</strain>
        <tissue evidence="2">Whole worm</tissue>
    </source>
</reference>
<sequence>MERKGPKPGQGELSFDDALSPDANASISLPDACAEEVVSSDVSKGNPRIMTPADTADLDHIDLDLISDCASTDMDSLSKRTACGRQTPSPLATPSHQANPSDREQSDE</sequence>
<proteinExistence type="predicted"/>
<feature type="compositionally biased region" description="Polar residues" evidence="1">
    <location>
        <begin position="84"/>
        <end position="100"/>
    </location>
</feature>